<evidence type="ECO:0000313" key="2">
    <source>
        <dbReference type="EnsemblProtists" id="HpaP802991"/>
    </source>
</evidence>
<protein>
    <submittedName>
        <fullName evidence="2">Uncharacterized protein</fullName>
    </submittedName>
</protein>
<reference evidence="2" key="2">
    <citation type="submission" date="2015-06" db="UniProtKB">
        <authorList>
            <consortium name="EnsemblProtists"/>
        </authorList>
    </citation>
    <scope>IDENTIFICATION</scope>
    <source>
        <strain evidence="2">Emoy2</strain>
    </source>
</reference>
<name>M4B9N1_HYAAE</name>
<dbReference type="EMBL" id="JH598031">
    <property type="status" value="NOT_ANNOTATED_CDS"/>
    <property type="molecule type" value="Genomic_DNA"/>
</dbReference>
<keyword evidence="1" id="KW-0812">Transmembrane</keyword>
<dbReference type="InParanoid" id="M4B9N1"/>
<keyword evidence="1" id="KW-0472">Membrane</keyword>
<reference evidence="3" key="1">
    <citation type="journal article" date="2010" name="Science">
        <title>Signatures of adaptation to obligate biotrophy in the Hyaloperonospora arabidopsidis genome.</title>
        <authorList>
            <person name="Baxter L."/>
            <person name="Tripathy S."/>
            <person name="Ishaque N."/>
            <person name="Boot N."/>
            <person name="Cabral A."/>
            <person name="Kemen E."/>
            <person name="Thines M."/>
            <person name="Ah-Fong A."/>
            <person name="Anderson R."/>
            <person name="Badejoko W."/>
            <person name="Bittner-Eddy P."/>
            <person name="Boore J.L."/>
            <person name="Chibucos M.C."/>
            <person name="Coates M."/>
            <person name="Dehal P."/>
            <person name="Delehaunty K."/>
            <person name="Dong S."/>
            <person name="Downton P."/>
            <person name="Dumas B."/>
            <person name="Fabro G."/>
            <person name="Fronick C."/>
            <person name="Fuerstenberg S.I."/>
            <person name="Fulton L."/>
            <person name="Gaulin E."/>
            <person name="Govers F."/>
            <person name="Hughes L."/>
            <person name="Humphray S."/>
            <person name="Jiang R.H."/>
            <person name="Judelson H."/>
            <person name="Kamoun S."/>
            <person name="Kyung K."/>
            <person name="Meijer H."/>
            <person name="Minx P."/>
            <person name="Morris P."/>
            <person name="Nelson J."/>
            <person name="Phuntumart V."/>
            <person name="Qutob D."/>
            <person name="Rehmany A."/>
            <person name="Rougon-Cardoso A."/>
            <person name="Ryden P."/>
            <person name="Torto-Alalibo T."/>
            <person name="Studholme D."/>
            <person name="Wang Y."/>
            <person name="Win J."/>
            <person name="Wood J."/>
            <person name="Clifton S.W."/>
            <person name="Rogers J."/>
            <person name="Van den Ackerveken G."/>
            <person name="Jones J.D."/>
            <person name="McDowell J.M."/>
            <person name="Beynon J."/>
            <person name="Tyler B.M."/>
        </authorList>
    </citation>
    <scope>NUCLEOTIDE SEQUENCE [LARGE SCALE GENOMIC DNA]</scope>
    <source>
        <strain evidence="3">Emoy2</strain>
    </source>
</reference>
<evidence type="ECO:0000256" key="1">
    <source>
        <dbReference type="SAM" id="Phobius"/>
    </source>
</evidence>
<keyword evidence="1" id="KW-1133">Transmembrane helix</keyword>
<proteinExistence type="predicted"/>
<sequence length="92" mass="9299">MGAATLGGCTDGGVSRTTLDASEDALYLTGRTATTRCFDLLFVVVNFLTSFMLFFILISCSSSRSSSDSTLIATVVAGTSLAGAGVDDATAG</sequence>
<dbReference type="AlphaFoldDB" id="M4B9N1"/>
<keyword evidence="3" id="KW-1185">Reference proteome</keyword>
<dbReference type="Proteomes" id="UP000011713">
    <property type="component" value="Unassembled WGS sequence"/>
</dbReference>
<dbReference type="HOGENOM" id="CLU_2417871_0_0_1"/>
<dbReference type="EnsemblProtists" id="HpaT802991">
    <property type="protein sequence ID" value="HpaP802991"/>
    <property type="gene ID" value="HpaG802991"/>
</dbReference>
<dbReference type="VEuPathDB" id="FungiDB:HpaG802991"/>
<evidence type="ECO:0000313" key="3">
    <source>
        <dbReference type="Proteomes" id="UP000011713"/>
    </source>
</evidence>
<accession>M4B9N1</accession>
<organism evidence="2 3">
    <name type="scientific">Hyaloperonospora arabidopsidis (strain Emoy2)</name>
    <name type="common">Downy mildew agent</name>
    <name type="synonym">Peronospora arabidopsidis</name>
    <dbReference type="NCBI Taxonomy" id="559515"/>
    <lineage>
        <taxon>Eukaryota</taxon>
        <taxon>Sar</taxon>
        <taxon>Stramenopiles</taxon>
        <taxon>Oomycota</taxon>
        <taxon>Peronosporomycetes</taxon>
        <taxon>Peronosporales</taxon>
        <taxon>Peronosporaceae</taxon>
        <taxon>Hyaloperonospora</taxon>
    </lineage>
</organism>
<feature type="transmembrane region" description="Helical" evidence="1">
    <location>
        <begin position="40"/>
        <end position="58"/>
    </location>
</feature>